<dbReference type="PhylomeDB" id="A0A060T6M4"/>
<dbReference type="EMBL" id="HG937693">
    <property type="protein sequence ID" value="CDP34552.1"/>
    <property type="molecule type" value="Genomic_DNA"/>
</dbReference>
<dbReference type="SUPFAM" id="SSF48403">
    <property type="entry name" value="Ankyrin repeat"/>
    <property type="match status" value="1"/>
</dbReference>
<dbReference type="PANTHER" id="PTHR24188">
    <property type="entry name" value="ANKYRIN REPEAT PROTEIN"/>
    <property type="match status" value="1"/>
</dbReference>
<dbReference type="SMART" id="SM00248">
    <property type="entry name" value="ANK"/>
    <property type="match status" value="2"/>
</dbReference>
<evidence type="ECO:0000256" key="2">
    <source>
        <dbReference type="ARBA" id="ARBA00023043"/>
    </source>
</evidence>
<dbReference type="PROSITE" id="PS50088">
    <property type="entry name" value="ANK_REPEAT"/>
    <property type="match status" value="2"/>
</dbReference>
<dbReference type="Pfam" id="PF12796">
    <property type="entry name" value="Ank_2"/>
    <property type="match status" value="1"/>
</dbReference>
<keyword evidence="1" id="KW-0677">Repeat</keyword>
<dbReference type="AlphaFoldDB" id="A0A060T6M4"/>
<evidence type="ECO:0000313" key="5">
    <source>
        <dbReference type="EMBL" id="CDP34552.1"/>
    </source>
</evidence>
<reference evidence="5" key="1">
    <citation type="submission" date="2014-02" db="EMBL/GenBank/DDBJ databases">
        <authorList>
            <person name="Genoscope - CEA"/>
        </authorList>
    </citation>
    <scope>NUCLEOTIDE SEQUENCE</scope>
    <source>
        <strain evidence="5">LS3</strain>
    </source>
</reference>
<keyword evidence="2 3" id="KW-0040">ANK repeat</keyword>
<feature type="compositionally biased region" description="Acidic residues" evidence="4">
    <location>
        <begin position="145"/>
        <end position="163"/>
    </location>
</feature>
<feature type="repeat" description="ANK" evidence="3">
    <location>
        <begin position="51"/>
        <end position="83"/>
    </location>
</feature>
<dbReference type="InterPro" id="IPR002110">
    <property type="entry name" value="Ankyrin_rpt"/>
</dbReference>
<dbReference type="PROSITE" id="PS50297">
    <property type="entry name" value="ANK_REP_REGION"/>
    <property type="match status" value="2"/>
</dbReference>
<sequence length="174" mass="19324">MTEIGTVDIDNVLLDARSGDLEALKEYFQALKEQVGVEPSAVLDQFKDEYSHSTALHMASANGHVEVVEYLLSINNDKKIVNAQNESGNTALHWASYNGHLEVVKKLCDAGADPFIHNEGGHDVFYDAEEHEEVIDFLLSKYSIEPEEDDGPQEQEETGNDVADEVKDMNLTTN</sequence>
<dbReference type="InterPro" id="IPR036770">
    <property type="entry name" value="Ankyrin_rpt-contain_sf"/>
</dbReference>
<feature type="region of interest" description="Disordered" evidence="4">
    <location>
        <begin position="145"/>
        <end position="174"/>
    </location>
</feature>
<evidence type="ECO:0000256" key="1">
    <source>
        <dbReference type="ARBA" id="ARBA00022737"/>
    </source>
</evidence>
<gene>
    <name evidence="5" type="ORF">GNLVRS02_ARAD1C15092g</name>
</gene>
<feature type="repeat" description="ANK" evidence="3">
    <location>
        <begin position="87"/>
        <end position="119"/>
    </location>
</feature>
<organism evidence="5">
    <name type="scientific">Blastobotrys adeninivorans</name>
    <name type="common">Yeast</name>
    <name type="synonym">Arxula adeninivorans</name>
    <dbReference type="NCBI Taxonomy" id="409370"/>
    <lineage>
        <taxon>Eukaryota</taxon>
        <taxon>Fungi</taxon>
        <taxon>Dikarya</taxon>
        <taxon>Ascomycota</taxon>
        <taxon>Saccharomycotina</taxon>
        <taxon>Dipodascomycetes</taxon>
        <taxon>Dipodascales</taxon>
        <taxon>Trichomonascaceae</taxon>
        <taxon>Blastobotrys</taxon>
    </lineage>
</organism>
<proteinExistence type="predicted"/>
<reference evidence="5" key="2">
    <citation type="submission" date="2014-06" db="EMBL/GenBank/DDBJ databases">
        <title>The complete genome of Blastobotrys (Arxula) adeninivorans LS3 - a yeast of biotechnological interest.</title>
        <authorList>
            <person name="Kunze G."/>
            <person name="Gaillardin C."/>
            <person name="Czernicka M."/>
            <person name="Durrens P."/>
            <person name="Martin T."/>
            <person name="Boer E."/>
            <person name="Gabaldon T."/>
            <person name="Cruz J."/>
            <person name="Talla E."/>
            <person name="Marck C."/>
            <person name="Goffeau A."/>
            <person name="Barbe V."/>
            <person name="Baret P."/>
            <person name="Baronian K."/>
            <person name="Beier S."/>
            <person name="Bleykasten C."/>
            <person name="Bode R."/>
            <person name="Casaregola S."/>
            <person name="Despons L."/>
            <person name="Fairhead C."/>
            <person name="Giersberg M."/>
            <person name="Gierski P."/>
            <person name="Hahnel U."/>
            <person name="Hartmann A."/>
            <person name="Jankowska D."/>
            <person name="Jubin C."/>
            <person name="Jung P."/>
            <person name="Lafontaine I."/>
            <person name="Leh-Louis V."/>
            <person name="Lemaire M."/>
            <person name="Marcet-Houben M."/>
            <person name="Mascher M."/>
            <person name="Morel G."/>
            <person name="Richard G.-F."/>
            <person name="Riechen J."/>
            <person name="Sacerdot C."/>
            <person name="Sarkar A."/>
            <person name="Savel G."/>
            <person name="Schacherer J."/>
            <person name="Sherman D."/>
            <person name="Straub M.-L."/>
            <person name="Stein N."/>
            <person name="Thierry A."/>
            <person name="Trautwein-Schult A."/>
            <person name="Westhof E."/>
            <person name="Worch S."/>
            <person name="Dujon B."/>
            <person name="Souciet J.-L."/>
            <person name="Wincker P."/>
            <person name="Scholz U."/>
            <person name="Neuveglise N."/>
        </authorList>
    </citation>
    <scope>NUCLEOTIDE SEQUENCE</scope>
    <source>
        <strain evidence="5">LS3</strain>
    </source>
</reference>
<evidence type="ECO:0000256" key="4">
    <source>
        <dbReference type="SAM" id="MobiDB-lite"/>
    </source>
</evidence>
<name>A0A060T6M4_BLAAD</name>
<accession>A0A060T6M4</accession>
<dbReference type="Gene3D" id="1.25.40.20">
    <property type="entry name" value="Ankyrin repeat-containing domain"/>
    <property type="match status" value="1"/>
</dbReference>
<protein>
    <submittedName>
        <fullName evidence="5">ARAD1C15092p</fullName>
    </submittedName>
</protein>
<dbReference type="PANTHER" id="PTHR24188:SF29">
    <property type="entry name" value="GH09064P"/>
    <property type="match status" value="1"/>
</dbReference>
<evidence type="ECO:0000256" key="3">
    <source>
        <dbReference type="PROSITE-ProRule" id="PRU00023"/>
    </source>
</evidence>